<name>A0A1M4PQI9_9FIRM</name>
<keyword evidence="3" id="KW-0274">FAD</keyword>
<dbReference type="Pfam" id="PF07992">
    <property type="entry name" value="Pyr_redox_2"/>
    <property type="match status" value="1"/>
</dbReference>
<evidence type="ECO:0000313" key="6">
    <source>
        <dbReference type="Proteomes" id="UP000245423"/>
    </source>
</evidence>
<dbReference type="Proteomes" id="UP000245423">
    <property type="component" value="Chromosome 1"/>
</dbReference>
<sequence length="134" mass="15369">MEKVKYLIIGNGIAGLSAAKEIRNNDNQGSITMISSEAYHTYYRVRLTEYLSKDFREEELLVNKDSWYEEKNIKVLLNKIVEKIDIDNSKIRLDDGVEIGYEKLLLATGSRPFIPPIAGKFKQGVLALRSFKRI</sequence>
<evidence type="ECO:0000313" key="5">
    <source>
        <dbReference type="EMBL" id="SHD77745.1"/>
    </source>
</evidence>
<dbReference type="EMBL" id="LT669839">
    <property type="protein sequence ID" value="SHD77745.1"/>
    <property type="molecule type" value="Genomic_DNA"/>
</dbReference>
<accession>A0A1M4PQI9</accession>
<keyword evidence="2" id="KW-0285">Flavoprotein</keyword>
<reference evidence="5 6" key="1">
    <citation type="submission" date="2016-11" db="EMBL/GenBank/DDBJ databases">
        <authorList>
            <person name="Manzoor S."/>
        </authorList>
    </citation>
    <scope>NUCLEOTIDE SEQUENCE [LARGE SCALE GENOMIC DNA]</scope>
    <source>
        <strain evidence="5">Clostridium ultunense strain Esp</strain>
    </source>
</reference>
<evidence type="ECO:0000256" key="2">
    <source>
        <dbReference type="ARBA" id="ARBA00022630"/>
    </source>
</evidence>
<keyword evidence="5" id="KW-0560">Oxidoreductase</keyword>
<dbReference type="SUPFAM" id="SSF51905">
    <property type="entry name" value="FAD/NAD(P)-binding domain"/>
    <property type="match status" value="1"/>
</dbReference>
<proteinExistence type="predicted"/>
<gene>
    <name evidence="5" type="ORF">CUESP1_2396</name>
</gene>
<dbReference type="GO" id="GO:0015044">
    <property type="term" value="F:rubredoxin-NAD+ reductase activity"/>
    <property type="evidence" value="ECO:0007669"/>
    <property type="project" value="UniProtKB-EC"/>
</dbReference>
<dbReference type="Gene3D" id="3.50.50.60">
    <property type="entry name" value="FAD/NAD(P)-binding domain"/>
    <property type="match status" value="2"/>
</dbReference>
<dbReference type="InterPro" id="IPR023753">
    <property type="entry name" value="FAD/NAD-binding_dom"/>
</dbReference>
<dbReference type="PANTHER" id="PTHR43429:SF3">
    <property type="entry name" value="NITRITE REDUCTASE [NAD(P)H]"/>
    <property type="match status" value="1"/>
</dbReference>
<evidence type="ECO:0000256" key="1">
    <source>
        <dbReference type="ARBA" id="ARBA00001974"/>
    </source>
</evidence>
<dbReference type="PANTHER" id="PTHR43429">
    <property type="entry name" value="PYRIDINE NUCLEOTIDE-DISULFIDE OXIDOREDUCTASE DOMAIN-CONTAINING"/>
    <property type="match status" value="1"/>
</dbReference>
<dbReference type="InterPro" id="IPR036188">
    <property type="entry name" value="FAD/NAD-bd_sf"/>
</dbReference>
<evidence type="ECO:0000256" key="3">
    <source>
        <dbReference type="ARBA" id="ARBA00022827"/>
    </source>
</evidence>
<protein>
    <submittedName>
        <fullName evidence="5">NADH-rubredoxin oxidoreductase</fullName>
        <ecNumber evidence="5">1.18.1.1</ecNumber>
    </submittedName>
</protein>
<keyword evidence="6" id="KW-1185">Reference proteome</keyword>
<dbReference type="InterPro" id="IPR050260">
    <property type="entry name" value="FAD-bd_OxRdtase"/>
</dbReference>
<dbReference type="EC" id="1.18.1.1" evidence="5"/>
<comment type="cofactor">
    <cofactor evidence="1">
        <name>FAD</name>
        <dbReference type="ChEBI" id="CHEBI:57692"/>
    </cofactor>
</comment>
<organism evidence="5 6">
    <name type="scientific">[Clostridium] ultunense Esp</name>
    <dbReference type="NCBI Taxonomy" id="1288971"/>
    <lineage>
        <taxon>Bacteria</taxon>
        <taxon>Bacillati</taxon>
        <taxon>Bacillota</taxon>
        <taxon>Tissierellia</taxon>
        <taxon>Tissierellales</taxon>
        <taxon>Tepidimicrobiaceae</taxon>
        <taxon>Schnuerera</taxon>
    </lineage>
</organism>
<dbReference type="PRINTS" id="PR00368">
    <property type="entry name" value="FADPNR"/>
</dbReference>
<evidence type="ECO:0000259" key="4">
    <source>
        <dbReference type="Pfam" id="PF07992"/>
    </source>
</evidence>
<dbReference type="AlphaFoldDB" id="A0A1M4PQI9"/>
<feature type="domain" description="FAD/NAD(P)-binding" evidence="4">
    <location>
        <begin position="5"/>
        <end position="124"/>
    </location>
</feature>